<sequence>MSAEPGNVADLLAEAARVRPSGTALIDTALAGTEAKDTYTWAEFDAAVNGQARRFAEAGLRQGDRAAVQLPTSAAFAVTFFAVVRAGGIAVPVSPQAPAPEIETVLSHSGATLLITAGEGLGDVQKLEPGFDAGESVPAVGAGEDIAVLSYTSGTTGPPRGVMLSHRALLANVSQLRQVRPPTLESGDRALLAIPLFHVYGLGPGLLLATATGATVVLAPRFDARQTLGHCAEHRITALPGVPAMYAEFAALPPDELGEGLSTVGKLTSGAAPLHPKVLAAIRQATGVGVYEGYGLTETAPVVTSTLVTGYPKPGSVGRPLPGVELRLVEPDGDSEPVLLDPDELDDTFEEEVGGTGLVAVRGANLFSGYWPDGAHGPDGEGWFRTGDVGYLDVDGDLHLVDRANDLIIVNGFNVYPHEVETAVGELPEVAEAAVVGVLDERSGEAVKAVVVPVDGASLSEQQVVDHCATRLAGYKVPRTVEFVTELPHSPTGKLRRVRLR</sequence>
<dbReference type="Pfam" id="PF13193">
    <property type="entry name" value="AMP-binding_C"/>
    <property type="match status" value="1"/>
</dbReference>
<dbReference type="Pfam" id="PF00501">
    <property type="entry name" value="AMP-binding"/>
    <property type="match status" value="1"/>
</dbReference>
<reference evidence="6" key="1">
    <citation type="journal article" date="2019" name="Int. J. Syst. Evol. Microbiol.">
        <title>The Global Catalogue of Microorganisms (GCM) 10K type strain sequencing project: providing services to taxonomists for standard genome sequencing and annotation.</title>
        <authorList>
            <consortium name="The Broad Institute Genomics Platform"/>
            <consortium name="The Broad Institute Genome Sequencing Center for Infectious Disease"/>
            <person name="Wu L."/>
            <person name="Ma J."/>
        </authorList>
    </citation>
    <scope>NUCLEOTIDE SEQUENCE [LARGE SCALE GENOMIC DNA]</scope>
    <source>
        <strain evidence="6">JCM 14545</strain>
    </source>
</reference>
<comment type="caution">
    <text evidence="5">The sequence shown here is derived from an EMBL/GenBank/DDBJ whole genome shotgun (WGS) entry which is preliminary data.</text>
</comment>
<keyword evidence="6" id="KW-1185">Reference proteome</keyword>
<dbReference type="InterPro" id="IPR025110">
    <property type="entry name" value="AMP-bd_C"/>
</dbReference>
<dbReference type="PROSITE" id="PS00455">
    <property type="entry name" value="AMP_BINDING"/>
    <property type="match status" value="1"/>
</dbReference>
<gene>
    <name evidence="5" type="ORF">GCM10009754_84790</name>
</gene>
<name>A0ABP5ECP5_9PSEU</name>
<dbReference type="InterPro" id="IPR020845">
    <property type="entry name" value="AMP-binding_CS"/>
</dbReference>
<dbReference type="PANTHER" id="PTHR43201:SF5">
    <property type="entry name" value="MEDIUM-CHAIN ACYL-COA LIGASE ACSF2, MITOCHONDRIAL"/>
    <property type="match status" value="1"/>
</dbReference>
<dbReference type="InterPro" id="IPR000873">
    <property type="entry name" value="AMP-dep_synth/lig_dom"/>
</dbReference>
<feature type="domain" description="AMP-binding enzyme C-terminal" evidence="4">
    <location>
        <begin position="419"/>
        <end position="494"/>
    </location>
</feature>
<dbReference type="RefSeq" id="WP_425546614.1">
    <property type="nucleotide sequence ID" value="NZ_BAAANN010000067.1"/>
</dbReference>
<evidence type="ECO:0000256" key="2">
    <source>
        <dbReference type="ARBA" id="ARBA00022598"/>
    </source>
</evidence>
<evidence type="ECO:0000313" key="6">
    <source>
        <dbReference type="Proteomes" id="UP001501116"/>
    </source>
</evidence>
<evidence type="ECO:0000259" key="3">
    <source>
        <dbReference type="Pfam" id="PF00501"/>
    </source>
</evidence>
<evidence type="ECO:0000259" key="4">
    <source>
        <dbReference type="Pfam" id="PF13193"/>
    </source>
</evidence>
<dbReference type="Gene3D" id="3.40.50.12780">
    <property type="entry name" value="N-terminal domain of ligase-like"/>
    <property type="match status" value="1"/>
</dbReference>
<protein>
    <submittedName>
        <fullName evidence="5">Long-chain fatty acid--CoA ligase</fullName>
    </submittedName>
</protein>
<keyword evidence="2 5" id="KW-0436">Ligase</keyword>
<proteinExistence type="inferred from homology"/>
<dbReference type="Proteomes" id="UP001501116">
    <property type="component" value="Unassembled WGS sequence"/>
</dbReference>
<feature type="domain" description="AMP-dependent synthetase/ligase" evidence="3">
    <location>
        <begin position="13"/>
        <end position="371"/>
    </location>
</feature>
<dbReference type="PANTHER" id="PTHR43201">
    <property type="entry name" value="ACYL-COA SYNTHETASE"/>
    <property type="match status" value="1"/>
</dbReference>
<organism evidence="5 6">
    <name type="scientific">Amycolatopsis minnesotensis</name>
    <dbReference type="NCBI Taxonomy" id="337894"/>
    <lineage>
        <taxon>Bacteria</taxon>
        <taxon>Bacillati</taxon>
        <taxon>Actinomycetota</taxon>
        <taxon>Actinomycetes</taxon>
        <taxon>Pseudonocardiales</taxon>
        <taxon>Pseudonocardiaceae</taxon>
        <taxon>Amycolatopsis</taxon>
    </lineage>
</organism>
<evidence type="ECO:0000313" key="5">
    <source>
        <dbReference type="EMBL" id="GAA1992778.1"/>
    </source>
</evidence>
<dbReference type="EMBL" id="BAAANN010000067">
    <property type="protein sequence ID" value="GAA1992778.1"/>
    <property type="molecule type" value="Genomic_DNA"/>
</dbReference>
<comment type="similarity">
    <text evidence="1">Belongs to the ATP-dependent AMP-binding enzyme family.</text>
</comment>
<dbReference type="GO" id="GO:0016874">
    <property type="term" value="F:ligase activity"/>
    <property type="evidence" value="ECO:0007669"/>
    <property type="project" value="UniProtKB-KW"/>
</dbReference>
<dbReference type="Gene3D" id="3.30.300.30">
    <property type="match status" value="1"/>
</dbReference>
<accession>A0ABP5ECP5</accession>
<dbReference type="InterPro" id="IPR045851">
    <property type="entry name" value="AMP-bd_C_sf"/>
</dbReference>
<dbReference type="SUPFAM" id="SSF56801">
    <property type="entry name" value="Acetyl-CoA synthetase-like"/>
    <property type="match status" value="1"/>
</dbReference>
<evidence type="ECO:0000256" key="1">
    <source>
        <dbReference type="ARBA" id="ARBA00006432"/>
    </source>
</evidence>
<dbReference type="InterPro" id="IPR042099">
    <property type="entry name" value="ANL_N_sf"/>
</dbReference>